<dbReference type="GO" id="GO:0004553">
    <property type="term" value="F:hydrolase activity, hydrolyzing O-glycosyl compounds"/>
    <property type="evidence" value="ECO:0007669"/>
    <property type="project" value="InterPro"/>
</dbReference>
<feature type="domain" description="Glycosyl-hydrolase family 116 catalytic region" evidence="1">
    <location>
        <begin position="411"/>
        <end position="535"/>
    </location>
</feature>
<protein>
    <recommendedName>
        <fullName evidence="1">Glycosyl-hydrolase family 116 catalytic region domain-containing protein</fullName>
    </recommendedName>
</protein>
<dbReference type="InterPro" id="IPR006775">
    <property type="entry name" value="GH116_catalytic"/>
</dbReference>
<dbReference type="Proteomes" id="UP000061382">
    <property type="component" value="Chromosome"/>
</dbReference>
<dbReference type="PATRIC" id="fig|512763.3.peg.270"/>
<dbReference type="InterPro" id="IPR028028">
    <property type="entry name" value="DUF4450"/>
</dbReference>
<evidence type="ECO:0000313" key="2">
    <source>
        <dbReference type="EMBL" id="ALJ01113.1"/>
    </source>
</evidence>
<sequence length="1214" mass="134327">MAPTNTAPKQNVAEISAPDKLNQERPLRYKPEGTDFCIINGTKRFNRALYGTGTAFRVETGDLPEFLMYMPGKGGNLKLGIATDAGNKWLTDAARIKAIYSPGTMRYEIKDPLLGEGQLNLQVLAMAAEDGLVMSLESTTDQPFELIWVYGGASGHKPSRDGDIGADPEEGFYLHPDHCKGNVFEIKSNSFLLGFETGKLRGDTSKQKVQEKGSQIFGVVAPGSVLKIGDAHQQSSPKALLQSNASDLPVVVGRQKIQGKQKVYFGLQNHLSAKAKTYQELPKVFQKADEQRQKIAGQVKIVTPDPYLNTLGGALSIAADAIWDGKSYMHGAIAWRMPLNGWRGTYVADALGWHDRARTHFKGYSEAQVTEPASGPVVPDSSRNLARQKEEIGISLYTNGYISRNPTPKKVAHHYDMNMVFIDEMLRHFLWTGDKTYIQEAWPIIERHLAWEKRNFDADNDGLYDAYASFWASDAVQYSGGGVTHSSAYHYFSNKTVARLAALLGKNSEPYKQEAEKIKKAIGATMWMPKQGWYAEYKDLLGLQKLHTSAGLWTVYHTLDSEVPDPFQAYQMLRYVDTQISHIPIKNSDLPKEELVTLTTSNWMPYTWSVNNVALAEVAHTALAYWQAGRTEEANKLMRSVLIESMYMGSSPGNFQQLSHYDHYRGELYRDFADGIGISSRAVVEGMFGILPDMLAGELTVRPGLPADWNHASIETPDVVYAFKREGDKETYTIEPRFGKPLKLKFRAAALKDRVASVLVNGKPVNWTSFLENVGKPQIEILPALANKYEVSITWAGDKPAEMKHAAVAANGAGFLVDAGKAQVLEVRDPQQILASSTPKGNRVEASVAGEVGHHSFFVLAKQGQLTWWQPIDFEVWEPFNLVVIHKPGAAKNQLVLQNNTASEFSEEVTISTGNFTQKQKLAVAPFGSSTPVIIPVGQLQPGTNLVRMEAKGKVIATGELTNWEVSMSIAKQKLEVVDLTPHFNDRVTQIFRNEYLSPRPATATLQLPKQGIGNWCYPLVTAEIDDAGLRAKAGENGVFHLANGLQFKTAGPGNSKNILFTSQWDNYPDAATVPLTGSASHAYLLMAGSTNPMQSRFDNGEVVVTYADNSQEKLTLRNPETWWPIEQDYYINEYSFTVNKPKPIRVHLKTGDVIQNFNYSDIKGFAYNSYIPGGAATVLDLPLDPSKKLKSLEVKTLANDVVIGLMGVTLVRK</sequence>
<dbReference type="GO" id="GO:0005975">
    <property type="term" value="P:carbohydrate metabolic process"/>
    <property type="evidence" value="ECO:0007669"/>
    <property type="project" value="InterPro"/>
</dbReference>
<evidence type="ECO:0000313" key="3">
    <source>
        <dbReference type="Proteomes" id="UP000061382"/>
    </source>
</evidence>
<dbReference type="KEGG" id="rti:DC20_01225"/>
<name>A0A0N7HX56_9BACT</name>
<dbReference type="STRING" id="512763.DC20_01225"/>
<accession>A0A0N7HX56</accession>
<dbReference type="InterPro" id="IPR008928">
    <property type="entry name" value="6-hairpin_glycosidase_sf"/>
</dbReference>
<organism evidence="2 3">
    <name type="scientific">Rufibacter tibetensis</name>
    <dbReference type="NCBI Taxonomy" id="512763"/>
    <lineage>
        <taxon>Bacteria</taxon>
        <taxon>Pseudomonadati</taxon>
        <taxon>Bacteroidota</taxon>
        <taxon>Cytophagia</taxon>
        <taxon>Cytophagales</taxon>
        <taxon>Hymenobacteraceae</taxon>
        <taxon>Rufibacter</taxon>
    </lineage>
</organism>
<dbReference type="Pfam" id="PF04685">
    <property type="entry name" value="DUF608"/>
    <property type="match status" value="1"/>
</dbReference>
<dbReference type="InterPro" id="IPR012341">
    <property type="entry name" value="6hp_glycosidase-like_sf"/>
</dbReference>
<dbReference type="AlphaFoldDB" id="A0A0N7HX56"/>
<dbReference type="CDD" id="cd11747">
    <property type="entry name" value="GH94N_like_1"/>
    <property type="match status" value="1"/>
</dbReference>
<dbReference type="EMBL" id="CP012643">
    <property type="protein sequence ID" value="ALJ01113.1"/>
    <property type="molecule type" value="Genomic_DNA"/>
</dbReference>
<evidence type="ECO:0000259" key="1">
    <source>
        <dbReference type="Pfam" id="PF04685"/>
    </source>
</evidence>
<gene>
    <name evidence="2" type="ORF">DC20_01225</name>
</gene>
<dbReference type="Pfam" id="PF14614">
    <property type="entry name" value="DUF4450"/>
    <property type="match status" value="1"/>
</dbReference>
<dbReference type="Gene3D" id="1.50.10.10">
    <property type="match status" value="1"/>
</dbReference>
<proteinExistence type="predicted"/>
<dbReference type="SUPFAM" id="SSF48208">
    <property type="entry name" value="Six-hairpin glycosidases"/>
    <property type="match status" value="1"/>
</dbReference>
<keyword evidence="3" id="KW-1185">Reference proteome</keyword>
<reference evidence="2 3" key="1">
    <citation type="submission" date="2015-08" db="EMBL/GenBank/DDBJ databases">
        <title>Complete genome sequence of Rufibacter tibetensis strain 1351t, a radiation-resistant bacterium from tibet plateau.</title>
        <authorList>
            <person name="Dai J."/>
        </authorList>
    </citation>
    <scope>NUCLEOTIDE SEQUENCE [LARGE SCALE GENOMIC DNA]</scope>
    <source>
        <strain evidence="2 3">1351</strain>
    </source>
</reference>